<dbReference type="InterPro" id="IPR035897">
    <property type="entry name" value="Toll_tir_struct_dom_sf"/>
</dbReference>
<keyword evidence="1" id="KW-0677">Repeat</keyword>
<dbReference type="AlphaFoldDB" id="A0A2K3MD47"/>
<dbReference type="InterPro" id="IPR042197">
    <property type="entry name" value="Apaf_helical"/>
</dbReference>
<dbReference type="PROSITE" id="PS50104">
    <property type="entry name" value="TIR"/>
    <property type="match status" value="1"/>
</dbReference>
<accession>A0A2K3MD47</accession>
<dbReference type="Pfam" id="PF23282">
    <property type="entry name" value="WHD_ROQ1"/>
    <property type="match status" value="1"/>
</dbReference>
<dbReference type="SMART" id="SM00255">
    <property type="entry name" value="TIR"/>
    <property type="match status" value="1"/>
</dbReference>
<dbReference type="Pfam" id="PF01582">
    <property type="entry name" value="TIR"/>
    <property type="match status" value="1"/>
</dbReference>
<reference evidence="4 5" key="2">
    <citation type="journal article" date="2017" name="Front. Plant Sci.">
        <title>Gene Classification and Mining of Molecular Markers Useful in Red Clover (Trifolium pratense) Breeding.</title>
        <authorList>
            <person name="Istvanek J."/>
            <person name="Dluhosova J."/>
            <person name="Dluhos P."/>
            <person name="Patkova L."/>
            <person name="Nedelnik J."/>
            <person name="Repkova J."/>
        </authorList>
    </citation>
    <scope>NUCLEOTIDE SEQUENCE [LARGE SCALE GENOMIC DNA]</scope>
    <source>
        <strain evidence="5">cv. Tatra</strain>
        <tissue evidence="4">Young leaves</tissue>
    </source>
</reference>
<reference evidence="4 5" key="1">
    <citation type="journal article" date="2014" name="Am. J. Bot.">
        <title>Genome assembly and annotation for red clover (Trifolium pratense; Fabaceae).</title>
        <authorList>
            <person name="Istvanek J."/>
            <person name="Jaros M."/>
            <person name="Krenek A."/>
            <person name="Repkova J."/>
        </authorList>
    </citation>
    <scope>NUCLEOTIDE SEQUENCE [LARGE SCALE GENOMIC DNA]</scope>
    <source>
        <strain evidence="5">cv. Tatra</strain>
        <tissue evidence="4">Young leaves</tissue>
    </source>
</reference>
<organism evidence="4 5">
    <name type="scientific">Trifolium pratense</name>
    <name type="common">Red clover</name>
    <dbReference type="NCBI Taxonomy" id="57577"/>
    <lineage>
        <taxon>Eukaryota</taxon>
        <taxon>Viridiplantae</taxon>
        <taxon>Streptophyta</taxon>
        <taxon>Embryophyta</taxon>
        <taxon>Tracheophyta</taxon>
        <taxon>Spermatophyta</taxon>
        <taxon>Magnoliopsida</taxon>
        <taxon>eudicotyledons</taxon>
        <taxon>Gunneridae</taxon>
        <taxon>Pentapetalae</taxon>
        <taxon>rosids</taxon>
        <taxon>fabids</taxon>
        <taxon>Fabales</taxon>
        <taxon>Fabaceae</taxon>
        <taxon>Papilionoideae</taxon>
        <taxon>50 kb inversion clade</taxon>
        <taxon>NPAAA clade</taxon>
        <taxon>Hologalegina</taxon>
        <taxon>IRL clade</taxon>
        <taxon>Trifolieae</taxon>
        <taxon>Trifolium</taxon>
    </lineage>
</organism>
<dbReference type="FunFam" id="3.40.50.10140:FF:000007">
    <property type="entry name" value="Disease resistance protein (TIR-NBS-LRR class)"/>
    <property type="match status" value="1"/>
</dbReference>
<name>A0A2K3MD47_TRIPR</name>
<evidence type="ECO:0000313" key="4">
    <source>
        <dbReference type="EMBL" id="PNX88702.1"/>
    </source>
</evidence>
<evidence type="ECO:0000256" key="2">
    <source>
        <dbReference type="ARBA" id="ARBA00023027"/>
    </source>
</evidence>
<comment type="caution">
    <text evidence="4">The sequence shown here is derived from an EMBL/GenBank/DDBJ whole genome shotgun (WGS) entry which is preliminary data.</text>
</comment>
<dbReference type="GO" id="GO:0043531">
    <property type="term" value="F:ADP binding"/>
    <property type="evidence" value="ECO:0007669"/>
    <property type="project" value="InterPro"/>
</dbReference>
<dbReference type="ExpressionAtlas" id="A0A2K3MD47">
    <property type="expression patterns" value="baseline"/>
</dbReference>
<dbReference type="PANTHER" id="PTHR11017:SF271">
    <property type="entry name" value="DISEASE RESISTANCE PROTEIN (TIR-NBS-LRR CLASS) FAMILY"/>
    <property type="match status" value="1"/>
</dbReference>
<gene>
    <name evidence="4" type="ORF">L195_g044814</name>
</gene>
<dbReference type="STRING" id="57577.A0A2K3MD47"/>
<sequence length="334" mass="37758">VIDDVDNVDQLNALCGSREWFGEGSIIIITTRDARSFRMDEVDCIYRMKEMGENESLELFSWHAFKQPNPVKGFADLSRYVVNYCGGLPLALQVIGSFLLTRTRKIDWKSVLDKLQRIPNGEVLEKLREDATKKLEDLGHNVDTEISVLIQQSLVTVDRMNKIGMHDLLQYMGRAIIMGKATGERIYDVFLSFRGEDCRAKFISHLYTSLQNAGIYVFRDDDEIQRGDQISFSLLEAIGKSRIAVVVLSSNYANSRWCLLELESIMETGRSRGLVVIPVFYEVDPSEVRHQTGEFGEGFKKLISKVSVGSKMRNWKTALLEIGGTAGVVVINSR</sequence>
<evidence type="ECO:0000313" key="5">
    <source>
        <dbReference type="Proteomes" id="UP000236291"/>
    </source>
</evidence>
<dbReference type="Proteomes" id="UP000236291">
    <property type="component" value="Unassembled WGS sequence"/>
</dbReference>
<dbReference type="GO" id="GO:0007165">
    <property type="term" value="P:signal transduction"/>
    <property type="evidence" value="ECO:0007669"/>
    <property type="project" value="InterPro"/>
</dbReference>
<evidence type="ECO:0000256" key="1">
    <source>
        <dbReference type="ARBA" id="ARBA00022737"/>
    </source>
</evidence>
<dbReference type="EMBL" id="ASHM01057454">
    <property type="protein sequence ID" value="PNX88702.1"/>
    <property type="molecule type" value="Genomic_DNA"/>
</dbReference>
<protein>
    <submittedName>
        <fullName evidence="4">Disease resistance protein (TIR-NBS-LRR class)</fullName>
    </submittedName>
</protein>
<dbReference type="PANTHER" id="PTHR11017">
    <property type="entry name" value="LEUCINE-RICH REPEAT-CONTAINING PROTEIN"/>
    <property type="match status" value="1"/>
</dbReference>
<dbReference type="InterPro" id="IPR058192">
    <property type="entry name" value="WHD_ROQ1-like"/>
</dbReference>
<dbReference type="Gene3D" id="3.40.50.10140">
    <property type="entry name" value="Toll/interleukin-1 receptor homology (TIR) domain"/>
    <property type="match status" value="1"/>
</dbReference>
<dbReference type="InterPro" id="IPR000157">
    <property type="entry name" value="TIR_dom"/>
</dbReference>
<feature type="non-terminal residue" evidence="4">
    <location>
        <position position="1"/>
    </location>
</feature>
<proteinExistence type="predicted"/>
<dbReference type="InterPro" id="IPR027417">
    <property type="entry name" value="P-loop_NTPase"/>
</dbReference>
<keyword evidence="2" id="KW-0520">NAD</keyword>
<evidence type="ECO:0000259" key="3">
    <source>
        <dbReference type="PROSITE" id="PS50104"/>
    </source>
</evidence>
<dbReference type="GO" id="GO:0006952">
    <property type="term" value="P:defense response"/>
    <property type="evidence" value="ECO:0007669"/>
    <property type="project" value="InterPro"/>
</dbReference>
<dbReference type="InterPro" id="IPR044974">
    <property type="entry name" value="Disease_R_plants"/>
</dbReference>
<feature type="domain" description="TIR" evidence="3">
    <location>
        <begin position="185"/>
        <end position="334"/>
    </location>
</feature>
<dbReference type="Gene3D" id="1.10.8.430">
    <property type="entry name" value="Helical domain of apoptotic protease-activating factors"/>
    <property type="match status" value="1"/>
</dbReference>
<dbReference type="SUPFAM" id="SSF52200">
    <property type="entry name" value="Toll/Interleukin receptor TIR domain"/>
    <property type="match status" value="1"/>
</dbReference>
<dbReference type="SUPFAM" id="SSF52540">
    <property type="entry name" value="P-loop containing nucleoside triphosphate hydrolases"/>
    <property type="match status" value="1"/>
</dbReference>